<dbReference type="PROSITE" id="PS52016">
    <property type="entry name" value="TONB_DEPENDENT_REC_3"/>
    <property type="match status" value="1"/>
</dbReference>
<dbReference type="GO" id="GO:0006826">
    <property type="term" value="P:iron ion transport"/>
    <property type="evidence" value="ECO:0007669"/>
    <property type="project" value="UniProtKB-KW"/>
</dbReference>
<evidence type="ECO:0000313" key="16">
    <source>
        <dbReference type="Proteomes" id="UP001156708"/>
    </source>
</evidence>
<reference evidence="16" key="1">
    <citation type="journal article" date="2019" name="Int. J. Syst. Evol. Microbiol.">
        <title>The Global Catalogue of Microorganisms (GCM) 10K type strain sequencing project: providing services to taxonomists for standard genome sequencing and annotation.</title>
        <authorList>
            <consortium name="The Broad Institute Genomics Platform"/>
            <consortium name="The Broad Institute Genome Sequencing Center for Infectious Disease"/>
            <person name="Wu L."/>
            <person name="Ma J."/>
        </authorList>
    </citation>
    <scope>NUCLEOTIDE SEQUENCE [LARGE SCALE GENOMIC DNA]</scope>
    <source>
        <strain evidence="16">NBRC 12467</strain>
    </source>
</reference>
<dbReference type="AlphaFoldDB" id="A0AA37SCY8"/>
<dbReference type="InterPro" id="IPR039426">
    <property type="entry name" value="TonB-dep_rcpt-like"/>
</dbReference>
<dbReference type="EMBL" id="BSNZ01000002">
    <property type="protein sequence ID" value="GLQ83155.1"/>
    <property type="molecule type" value="Genomic_DNA"/>
</dbReference>
<organism evidence="15 16">
    <name type="scientific">Gluconobacter sphaericus NBRC 12467</name>
    <dbReference type="NCBI Taxonomy" id="1307951"/>
    <lineage>
        <taxon>Bacteria</taxon>
        <taxon>Pseudomonadati</taxon>
        <taxon>Pseudomonadota</taxon>
        <taxon>Alphaproteobacteria</taxon>
        <taxon>Acetobacterales</taxon>
        <taxon>Acetobacteraceae</taxon>
        <taxon>Gluconobacter</taxon>
    </lineage>
</organism>
<evidence type="ECO:0000259" key="13">
    <source>
        <dbReference type="Pfam" id="PF00593"/>
    </source>
</evidence>
<keyword evidence="5 11" id="KW-0812">Transmembrane</keyword>
<comment type="caution">
    <text evidence="15">The sequence shown here is derived from an EMBL/GenBank/DDBJ whole genome shotgun (WGS) entry which is preliminary data.</text>
</comment>
<keyword evidence="9 11" id="KW-0472">Membrane</keyword>
<dbReference type="Gene3D" id="2.40.170.20">
    <property type="entry name" value="TonB-dependent receptor, beta-barrel domain"/>
    <property type="match status" value="1"/>
</dbReference>
<dbReference type="Pfam" id="PF07715">
    <property type="entry name" value="Plug"/>
    <property type="match status" value="1"/>
</dbReference>
<dbReference type="Proteomes" id="UP001156708">
    <property type="component" value="Unassembled WGS sequence"/>
</dbReference>
<feature type="domain" description="TonB-dependent receptor plug" evidence="14">
    <location>
        <begin position="2"/>
        <end position="108"/>
    </location>
</feature>
<evidence type="ECO:0000256" key="7">
    <source>
        <dbReference type="ARBA" id="ARBA00023065"/>
    </source>
</evidence>
<evidence type="ECO:0000256" key="1">
    <source>
        <dbReference type="ARBA" id="ARBA00004571"/>
    </source>
</evidence>
<evidence type="ECO:0000256" key="2">
    <source>
        <dbReference type="ARBA" id="ARBA00022448"/>
    </source>
</evidence>
<dbReference type="InterPro" id="IPR000531">
    <property type="entry name" value="Beta-barrel_TonB"/>
</dbReference>
<feature type="domain" description="TonB-dependent receptor-like beta-barrel" evidence="13">
    <location>
        <begin position="217"/>
        <end position="644"/>
    </location>
</feature>
<evidence type="ECO:0000256" key="4">
    <source>
        <dbReference type="ARBA" id="ARBA00022496"/>
    </source>
</evidence>
<name>A0AA37SCY8_9PROT</name>
<proteinExistence type="inferred from homology"/>
<keyword evidence="10 11" id="KW-0998">Cell outer membrane</keyword>
<keyword evidence="6" id="KW-0408">Iron</keyword>
<dbReference type="PANTHER" id="PTHR32552">
    <property type="entry name" value="FERRICHROME IRON RECEPTOR-RELATED"/>
    <property type="match status" value="1"/>
</dbReference>
<accession>A0AA37SCY8</accession>
<comment type="subcellular location">
    <subcellularLocation>
        <location evidence="1 11">Cell outer membrane</location>
        <topology evidence="1 11">Multi-pass membrane protein</topology>
    </subcellularLocation>
</comment>
<evidence type="ECO:0000256" key="3">
    <source>
        <dbReference type="ARBA" id="ARBA00022452"/>
    </source>
</evidence>
<evidence type="ECO:0000256" key="12">
    <source>
        <dbReference type="RuleBase" id="RU003357"/>
    </source>
</evidence>
<evidence type="ECO:0000256" key="9">
    <source>
        <dbReference type="ARBA" id="ARBA00023136"/>
    </source>
</evidence>
<dbReference type="PANTHER" id="PTHR32552:SF81">
    <property type="entry name" value="TONB-DEPENDENT OUTER MEMBRANE RECEPTOR"/>
    <property type="match status" value="1"/>
</dbReference>
<comment type="similarity">
    <text evidence="11 12">Belongs to the TonB-dependent receptor family.</text>
</comment>
<keyword evidence="16" id="KW-1185">Reference proteome</keyword>
<evidence type="ECO:0000256" key="8">
    <source>
        <dbReference type="ARBA" id="ARBA00023077"/>
    </source>
</evidence>
<dbReference type="InterPro" id="IPR012910">
    <property type="entry name" value="Plug_dom"/>
</dbReference>
<keyword evidence="7" id="KW-0406">Ion transport</keyword>
<evidence type="ECO:0000256" key="5">
    <source>
        <dbReference type="ARBA" id="ARBA00022692"/>
    </source>
</evidence>
<keyword evidence="4" id="KW-0410">Iron transport</keyword>
<dbReference type="Pfam" id="PF00593">
    <property type="entry name" value="TonB_dep_Rec_b-barrel"/>
    <property type="match status" value="1"/>
</dbReference>
<keyword evidence="3 11" id="KW-1134">Transmembrane beta strand</keyword>
<gene>
    <name evidence="15" type="ORF">GCM10007872_00630</name>
</gene>
<keyword evidence="8 12" id="KW-0798">TonB box</keyword>
<keyword evidence="2 11" id="KW-0813">Transport</keyword>
<evidence type="ECO:0000259" key="14">
    <source>
        <dbReference type="Pfam" id="PF07715"/>
    </source>
</evidence>
<evidence type="ECO:0000256" key="6">
    <source>
        <dbReference type="ARBA" id="ARBA00023004"/>
    </source>
</evidence>
<evidence type="ECO:0000313" key="15">
    <source>
        <dbReference type="EMBL" id="GLQ83155.1"/>
    </source>
</evidence>
<dbReference type="InterPro" id="IPR036942">
    <property type="entry name" value="Beta-barrel_TonB_sf"/>
</dbReference>
<dbReference type="GO" id="GO:0009279">
    <property type="term" value="C:cell outer membrane"/>
    <property type="evidence" value="ECO:0007669"/>
    <property type="project" value="UniProtKB-SubCell"/>
</dbReference>
<evidence type="ECO:0000256" key="10">
    <source>
        <dbReference type="ARBA" id="ARBA00023237"/>
    </source>
</evidence>
<dbReference type="SUPFAM" id="SSF56935">
    <property type="entry name" value="Porins"/>
    <property type="match status" value="1"/>
</dbReference>
<sequence>MAVSVVSANTMLKQNAISIFDYFRQIPGLSVSTNGRGFVTPVIRGISSGDGNTPTTGIYIDDMPITSSSALAGGDQLMPDLDPSELQQVEVLKGPQGTLYGASAMGGIIKYVTHDPNMKKMSGQVAVTGNSVAGGDQGGAVRASFSTPLIKDKLAITGSYFHRDDPGWVQDPLQGKGTHNMAHASGGRGALVWKPTDWYTLHLSALSSIRTANGSSLVDYNTTNNRPVYGALEQRRIPGTDTSQARINAFNATNSFDLGGLNLTSSTSYVESQYTGLWDVTTTFKPLLTSNVGLPSHYGYALDQQMGTSKFSQEVRLGRDEFHHFLTWHAGFFFTHERSYAYQQINAADGPSLISTSQLDLGQESTKSQYNEVAGFGDVTLHLTHRLDLQGGVRYSAIRQDATINDDDGILSDGVQARIKDNFKVPTFLVTPSYHITSNLMAYARIASGYRSGGPNIGVSQGATTFAPDKTLDYEIGAKGDFDHHRGTVDVSLYWTDWKHIQLVGLNNESEGITVNGGSAVSNGLEVSGSYRVIRGLTIAAYFNYTNAHITTPFNTGTVYGQSGNLLPYTARITSNVRADYNFNINDYYAAHVGAEYSYVGNRLGGFQSAADIPRYRMPAYSQVNFNMGVQRGRYSLDFAARNLTNSRGILAMSARTLSKTGLVGATLVQPATFSLTASAKF</sequence>
<evidence type="ECO:0000256" key="11">
    <source>
        <dbReference type="PROSITE-ProRule" id="PRU01360"/>
    </source>
</evidence>
<protein>
    <submittedName>
        <fullName evidence="15">Ligand-gated channel</fullName>
    </submittedName>
</protein>